<evidence type="ECO:0000259" key="1">
    <source>
        <dbReference type="Pfam" id="PF07969"/>
    </source>
</evidence>
<dbReference type="PANTHER" id="PTHR22642:SF2">
    <property type="entry name" value="PROTEIN LONG AFTER FAR-RED 3"/>
    <property type="match status" value="1"/>
</dbReference>
<comment type="caution">
    <text evidence="2">The sequence shown here is derived from an EMBL/GenBank/DDBJ whole genome shotgun (WGS) entry which is preliminary data.</text>
</comment>
<protein>
    <recommendedName>
        <fullName evidence="1">Amidohydrolase 3 domain-containing protein</fullName>
    </recommendedName>
</protein>
<evidence type="ECO:0000313" key="3">
    <source>
        <dbReference type="Proteomes" id="UP001274830"/>
    </source>
</evidence>
<reference evidence="2" key="1">
    <citation type="submission" date="2023-07" db="EMBL/GenBank/DDBJ databases">
        <title>Black Yeasts Isolated from many extreme environments.</title>
        <authorList>
            <person name="Coleine C."/>
            <person name="Stajich J.E."/>
            <person name="Selbmann L."/>
        </authorList>
    </citation>
    <scope>NUCLEOTIDE SEQUENCE</scope>
    <source>
        <strain evidence="2">CCFEE 5485</strain>
    </source>
</reference>
<dbReference type="InterPro" id="IPR032466">
    <property type="entry name" value="Metal_Hydrolase"/>
</dbReference>
<dbReference type="Gene3D" id="3.10.310.70">
    <property type="match status" value="1"/>
</dbReference>
<proteinExistence type="predicted"/>
<organism evidence="2 3">
    <name type="scientific">Recurvomyces mirabilis</name>
    <dbReference type="NCBI Taxonomy" id="574656"/>
    <lineage>
        <taxon>Eukaryota</taxon>
        <taxon>Fungi</taxon>
        <taxon>Dikarya</taxon>
        <taxon>Ascomycota</taxon>
        <taxon>Pezizomycotina</taxon>
        <taxon>Dothideomycetes</taxon>
        <taxon>Dothideomycetidae</taxon>
        <taxon>Mycosphaerellales</taxon>
        <taxon>Teratosphaeriaceae</taxon>
        <taxon>Recurvomyces</taxon>
    </lineage>
</organism>
<keyword evidence="3" id="KW-1185">Reference proteome</keyword>
<sequence>MSSSIAYINGNVFTVNDQQLRAEAFIVSENGIFTAVGSTAKVAAKAKTEHMVIHDLRGQFIMPGIHDAHCHMLMSAIAMTSYAALPGVVSNDNLIEELKNGSCACKYAHTNQDWIMGSGYAIPEYDRKVLDAEYPDTPVMIRGGAGHGVFLNTEAMKRSGYDIAAEPDGQGTCFLRDNRGHLTGEMAENSLSKAILAVPKAPASHAKRVMKEAQKMLHAAGVTSIQEASANTAFLDVTRELEQEQSLKLEIFPHIVYAPDWIGEEPTSSLHALLDNAEKYRSKHVDTRFVKIILDGVPLPPYYSHAALQEDGRAQQHKLFITNVHDAVQKYDERGMTMKIHCTGQGATRLTLDAFEAARKRNPGGPRHEIAHCSGVHDDDYARFRSLDVTAEMSPAFFFVHPVTESSGGLMDWNFAKMAKAGAHVTIGSDWGAGASPDILPCLQGIIDQVGQGDKQLGGERICRMLTLAGAEAIGREKELGSIEAGKKANFIAVSQDLSKGDFDGAKILKTWFEGEMVYEFQ</sequence>
<dbReference type="GO" id="GO:0016810">
    <property type="term" value="F:hydrolase activity, acting on carbon-nitrogen (but not peptide) bonds"/>
    <property type="evidence" value="ECO:0007669"/>
    <property type="project" value="InterPro"/>
</dbReference>
<dbReference type="Gene3D" id="2.30.40.10">
    <property type="entry name" value="Urease, subunit C, domain 1"/>
    <property type="match status" value="1"/>
</dbReference>
<dbReference type="PANTHER" id="PTHR22642">
    <property type="entry name" value="IMIDAZOLONEPROPIONASE"/>
    <property type="match status" value="1"/>
</dbReference>
<dbReference type="Proteomes" id="UP001274830">
    <property type="component" value="Unassembled WGS sequence"/>
</dbReference>
<dbReference type="AlphaFoldDB" id="A0AAE0WT58"/>
<dbReference type="SUPFAM" id="SSF51338">
    <property type="entry name" value="Composite domain of metallo-dependent hydrolases"/>
    <property type="match status" value="1"/>
</dbReference>
<gene>
    <name evidence="2" type="ORF">LTR78_002949</name>
</gene>
<dbReference type="Pfam" id="PF07969">
    <property type="entry name" value="Amidohydro_3"/>
    <property type="match status" value="1"/>
</dbReference>
<dbReference type="SUPFAM" id="SSF51556">
    <property type="entry name" value="Metallo-dependent hydrolases"/>
    <property type="match status" value="1"/>
</dbReference>
<dbReference type="InterPro" id="IPR013108">
    <property type="entry name" value="Amidohydro_3"/>
</dbReference>
<evidence type="ECO:0000313" key="2">
    <source>
        <dbReference type="EMBL" id="KAK3677411.1"/>
    </source>
</evidence>
<name>A0AAE0WT58_9PEZI</name>
<dbReference type="Gene3D" id="3.20.20.140">
    <property type="entry name" value="Metal-dependent hydrolases"/>
    <property type="match status" value="1"/>
</dbReference>
<feature type="domain" description="Amidohydrolase 3" evidence="1">
    <location>
        <begin position="55"/>
        <end position="519"/>
    </location>
</feature>
<dbReference type="InterPro" id="IPR011059">
    <property type="entry name" value="Metal-dep_hydrolase_composite"/>
</dbReference>
<dbReference type="EMBL" id="JAUTXT010000007">
    <property type="protein sequence ID" value="KAK3677411.1"/>
    <property type="molecule type" value="Genomic_DNA"/>
</dbReference>
<accession>A0AAE0WT58</accession>